<proteinExistence type="predicted"/>
<evidence type="ECO:0000256" key="1">
    <source>
        <dbReference type="SAM" id="MobiDB-lite"/>
    </source>
</evidence>
<reference evidence="2" key="1">
    <citation type="submission" date="2009-11" db="EMBL/GenBank/DDBJ databases">
        <authorList>
            <consortium name="The Broad Institute Genome Sequencing Platform"/>
            <person name="Ward D."/>
            <person name="Feldgarden M."/>
            <person name="Earl A."/>
            <person name="Young S.K."/>
            <person name="Zeng Q."/>
            <person name="Koehrsen M."/>
            <person name="Alvarado L."/>
            <person name="Berlin A."/>
            <person name="Bochicchio J."/>
            <person name="Borenstein D."/>
            <person name="Chapman S.B."/>
            <person name="Chen Z."/>
            <person name="Engels R."/>
            <person name="Freedman E."/>
            <person name="Gellesch M."/>
            <person name="Goldberg J."/>
            <person name="Griggs A."/>
            <person name="Gujja S."/>
            <person name="Heilman E."/>
            <person name="Heiman D."/>
            <person name="Hepburn T."/>
            <person name="Howarth C."/>
            <person name="Jen D."/>
            <person name="Larson L."/>
            <person name="Lewis B."/>
            <person name="Mehta T."/>
            <person name="Park D."/>
            <person name="Pearson M."/>
            <person name="Roberts A."/>
            <person name="Saif S."/>
            <person name="Shea T."/>
            <person name="Shenoy N."/>
            <person name="Sisk P."/>
            <person name="Stolte C."/>
            <person name="Sykes S."/>
            <person name="Thomson T."/>
            <person name="Walk T."/>
            <person name="White J."/>
            <person name="Yandava C."/>
            <person name="Izard J."/>
            <person name="Baranova O.V."/>
            <person name="Blanton J.M."/>
            <person name="Tanner A.C."/>
            <person name="Dewhirst F.E."/>
            <person name="Haas B."/>
            <person name="Nusbaum C."/>
            <person name="Birren B."/>
        </authorList>
    </citation>
    <scope>NUCLEOTIDE SEQUENCE [LARGE SCALE GENOMIC DNA]</scope>
    <source>
        <strain evidence="2">1-1 BBBD Race 1</strain>
    </source>
</reference>
<organism evidence="2">
    <name type="scientific">Puccinia triticina (isolate 1-1 / race 1 (BBBD))</name>
    <name type="common">Brown leaf rust fungus</name>
    <dbReference type="NCBI Taxonomy" id="630390"/>
    <lineage>
        <taxon>Eukaryota</taxon>
        <taxon>Fungi</taxon>
        <taxon>Dikarya</taxon>
        <taxon>Basidiomycota</taxon>
        <taxon>Pucciniomycotina</taxon>
        <taxon>Pucciniomycetes</taxon>
        <taxon>Pucciniales</taxon>
        <taxon>Pucciniaceae</taxon>
        <taxon>Puccinia</taxon>
    </lineage>
</organism>
<dbReference type="EMBL" id="ADAS02000040">
    <property type="protein sequence ID" value="OAV94305.1"/>
    <property type="molecule type" value="Genomic_DNA"/>
</dbReference>
<feature type="region of interest" description="Disordered" evidence="1">
    <location>
        <begin position="69"/>
        <end position="135"/>
    </location>
</feature>
<accession>A0A0C4F5F3</accession>
<reference evidence="2" key="2">
    <citation type="submission" date="2016-05" db="EMBL/GenBank/DDBJ databases">
        <title>Comparative analysis highlights variable genome content of wheat rusts and divergence of the mating loci.</title>
        <authorList>
            <person name="Cuomo C.A."/>
            <person name="Bakkeren G."/>
            <person name="Szabo L."/>
            <person name="Khalil H."/>
            <person name="Joly D."/>
            <person name="Goldberg J."/>
            <person name="Young S."/>
            <person name="Zeng Q."/>
            <person name="Fellers J."/>
        </authorList>
    </citation>
    <scope>NUCLEOTIDE SEQUENCE [LARGE SCALE GENOMIC DNA]</scope>
    <source>
        <strain evidence="2">1-1 BBBD Race 1</strain>
    </source>
</reference>
<dbReference type="AlphaFoldDB" id="A0A0C4F5F3"/>
<feature type="non-terminal residue" evidence="2">
    <location>
        <position position="1"/>
    </location>
</feature>
<dbReference type="VEuPathDB" id="FungiDB:PTTG_08352"/>
<feature type="compositionally biased region" description="Pro residues" evidence="1">
    <location>
        <begin position="74"/>
        <end position="84"/>
    </location>
</feature>
<gene>
    <name evidence="2" type="ORF">PTTG_08352</name>
</gene>
<comment type="caution">
    <text evidence="2">The sequence shown here is derived from an EMBL/GenBank/DDBJ whole genome shotgun (WGS) entry which is preliminary data.</text>
</comment>
<feature type="compositionally biased region" description="Pro residues" evidence="1">
    <location>
        <begin position="99"/>
        <end position="114"/>
    </location>
</feature>
<dbReference type="STRING" id="630390.A0A0C4F5F3"/>
<sequence length="207" mass="22387">LTHIADANNSPGSETAAINWRIPGGWQQARPATPRNWYYPDLPQLPTLESNPAEPVFIKQHFAPLPRSTFRAPLFPPPPPPSLASPPLLSSKEISPPNITVPPSPPSPHHPPPASFQQTSPRQSPPKSPHLPTQPILTNFPLTPIICLLTMDPPPHLTAAKQAADLAEAKAQLEESKIVGQAILLATSKIPDNIILAPDGSNFKVWH</sequence>
<name>A0A0C4F5F3_PUCT1</name>
<protein>
    <submittedName>
        <fullName evidence="2">Uncharacterized protein</fullName>
    </submittedName>
</protein>
<evidence type="ECO:0000313" key="2">
    <source>
        <dbReference type="EMBL" id="OAV94305.1"/>
    </source>
</evidence>